<reference evidence="11" key="1">
    <citation type="journal article" date="2021" name="Nat. Commun.">
        <title>Genetic determinants of endophytism in the Arabidopsis root mycobiome.</title>
        <authorList>
            <person name="Mesny F."/>
            <person name="Miyauchi S."/>
            <person name="Thiergart T."/>
            <person name="Pickel B."/>
            <person name="Atanasova L."/>
            <person name="Karlsson M."/>
            <person name="Huettel B."/>
            <person name="Barry K.W."/>
            <person name="Haridas S."/>
            <person name="Chen C."/>
            <person name="Bauer D."/>
            <person name="Andreopoulos W."/>
            <person name="Pangilinan J."/>
            <person name="LaButti K."/>
            <person name="Riley R."/>
            <person name="Lipzen A."/>
            <person name="Clum A."/>
            <person name="Drula E."/>
            <person name="Henrissat B."/>
            <person name="Kohler A."/>
            <person name="Grigoriev I.V."/>
            <person name="Martin F.M."/>
            <person name="Hacquard S."/>
        </authorList>
    </citation>
    <scope>NUCLEOTIDE SEQUENCE</scope>
    <source>
        <strain evidence="11">MPI-CAGE-AT-0016</strain>
    </source>
</reference>
<evidence type="ECO:0000313" key="11">
    <source>
        <dbReference type="EMBL" id="KAH7367176.1"/>
    </source>
</evidence>
<keyword evidence="4 9" id="KW-0812">Transmembrane</keyword>
<evidence type="ECO:0000256" key="5">
    <source>
        <dbReference type="ARBA" id="ARBA00022989"/>
    </source>
</evidence>
<keyword evidence="12" id="KW-1185">Reference proteome</keyword>
<evidence type="ECO:0000256" key="1">
    <source>
        <dbReference type="ARBA" id="ARBA00004141"/>
    </source>
</evidence>
<feature type="transmembrane region" description="Helical" evidence="9">
    <location>
        <begin position="199"/>
        <end position="217"/>
    </location>
</feature>
<dbReference type="PROSITE" id="PS50244">
    <property type="entry name" value="S5A_REDUCTASE"/>
    <property type="match status" value="1"/>
</dbReference>
<dbReference type="Gene3D" id="1.20.120.1630">
    <property type="match status" value="1"/>
</dbReference>
<dbReference type="OrthoDB" id="540503at2759"/>
<dbReference type="InterPro" id="IPR001104">
    <property type="entry name" value="3-oxo-5_a-steroid_4-DH_C"/>
</dbReference>
<comment type="similarity">
    <text evidence="2">Belongs to the steroid 5-alpha reductase family.</text>
</comment>
<dbReference type="GO" id="GO:0042761">
    <property type="term" value="P:very long-chain fatty acid biosynthetic process"/>
    <property type="evidence" value="ECO:0007669"/>
    <property type="project" value="TreeGrafter"/>
</dbReference>
<keyword evidence="5 9" id="KW-1133">Transmembrane helix</keyword>
<dbReference type="AlphaFoldDB" id="A0A8K0TI80"/>
<feature type="domain" description="3-oxo-5-alpha-steroid 4-dehydrogenase C-terminal" evidence="10">
    <location>
        <begin position="158"/>
        <end position="309"/>
    </location>
</feature>
<dbReference type="GO" id="GO:0016627">
    <property type="term" value="F:oxidoreductase activity, acting on the CH-CH group of donors"/>
    <property type="evidence" value="ECO:0007669"/>
    <property type="project" value="InterPro"/>
</dbReference>
<dbReference type="PANTHER" id="PTHR10556:SF28">
    <property type="entry name" value="VERY-LONG-CHAIN ENOYL-COA REDUCTASE"/>
    <property type="match status" value="1"/>
</dbReference>
<name>A0A8K0TI80_9PEZI</name>
<evidence type="ECO:0000256" key="7">
    <source>
        <dbReference type="ARBA" id="ARBA00023098"/>
    </source>
</evidence>
<feature type="transmembrane region" description="Helical" evidence="9">
    <location>
        <begin position="252"/>
        <end position="279"/>
    </location>
</feature>
<organism evidence="11 12">
    <name type="scientific">Plectosphaerella cucumerina</name>
    <dbReference type="NCBI Taxonomy" id="40658"/>
    <lineage>
        <taxon>Eukaryota</taxon>
        <taxon>Fungi</taxon>
        <taxon>Dikarya</taxon>
        <taxon>Ascomycota</taxon>
        <taxon>Pezizomycotina</taxon>
        <taxon>Sordariomycetes</taxon>
        <taxon>Hypocreomycetidae</taxon>
        <taxon>Glomerellales</taxon>
        <taxon>Plectosphaerellaceae</taxon>
        <taxon>Plectosphaerella</taxon>
    </lineage>
</organism>
<evidence type="ECO:0000256" key="6">
    <source>
        <dbReference type="ARBA" id="ARBA00023002"/>
    </source>
</evidence>
<evidence type="ECO:0000256" key="3">
    <source>
        <dbReference type="ARBA" id="ARBA00022516"/>
    </source>
</evidence>
<dbReference type="Proteomes" id="UP000813385">
    <property type="component" value="Unassembled WGS sequence"/>
</dbReference>
<dbReference type="InterPro" id="IPR039357">
    <property type="entry name" value="SRD5A/TECR"/>
</dbReference>
<proteinExistence type="inferred from homology"/>
<keyword evidence="3" id="KW-0444">Lipid biosynthesis</keyword>
<keyword evidence="6" id="KW-0560">Oxidoreductase</keyword>
<comment type="subcellular location">
    <subcellularLocation>
        <location evidence="1">Membrane</location>
        <topology evidence="1">Multi-pass membrane protein</topology>
    </subcellularLocation>
</comment>
<dbReference type="Pfam" id="PF02544">
    <property type="entry name" value="Steroid_dh"/>
    <property type="match status" value="1"/>
</dbReference>
<sequence length="309" mass="34065">MAGKLTLKLTNRSPKQPIKKLPASLDVSPETTVEEIKVLIARQAGISDHNRVGIFDPETKKTLKNRKAEIGTEAAVVAAGELLIKDLGPQVSWRTVFVIEYAGPVVLHLAVLALRPLLYADGNKPMSQTQWLGFALFAGHFLKREIETLFVHKFSASTMPARNILKNSAYYWALSGLLCAWEIYAPWSASAKAEDGASTALVGVLVYLFGEISNAIVHLNLASLRSPGGTERGIPKGYGTSLVTCPNYMFEIISWIGVVIACRSWSTVIFLSVGTYTMLNWAKGKERAYRKEFPETYKKKKFALIPGLF</sequence>
<protein>
    <submittedName>
        <fullName evidence="11">Synaptic glycoprotein SC2</fullName>
    </submittedName>
</protein>
<keyword evidence="8 9" id="KW-0472">Membrane</keyword>
<dbReference type="PANTHER" id="PTHR10556">
    <property type="entry name" value="3-OXO-5-ALPHA-STEROID 4-DEHYDROGENASE"/>
    <property type="match status" value="1"/>
</dbReference>
<evidence type="ECO:0000259" key="10">
    <source>
        <dbReference type="Pfam" id="PF02544"/>
    </source>
</evidence>
<accession>A0A8K0TI80</accession>
<evidence type="ECO:0000256" key="4">
    <source>
        <dbReference type="ARBA" id="ARBA00022692"/>
    </source>
</evidence>
<keyword evidence="7" id="KW-0443">Lipid metabolism</keyword>
<evidence type="ECO:0000256" key="8">
    <source>
        <dbReference type="ARBA" id="ARBA00023136"/>
    </source>
</evidence>
<comment type="caution">
    <text evidence="11">The sequence shown here is derived from an EMBL/GenBank/DDBJ whole genome shotgun (WGS) entry which is preliminary data.</text>
</comment>
<dbReference type="EMBL" id="JAGPXD010000002">
    <property type="protein sequence ID" value="KAH7367176.1"/>
    <property type="molecule type" value="Genomic_DNA"/>
</dbReference>
<evidence type="ECO:0000256" key="2">
    <source>
        <dbReference type="ARBA" id="ARBA00007742"/>
    </source>
</evidence>
<gene>
    <name evidence="11" type="ORF">B0T11DRAFT_274815</name>
</gene>
<evidence type="ECO:0000313" key="12">
    <source>
        <dbReference type="Proteomes" id="UP000813385"/>
    </source>
</evidence>
<feature type="transmembrane region" description="Helical" evidence="9">
    <location>
        <begin position="169"/>
        <end position="187"/>
    </location>
</feature>
<dbReference type="GO" id="GO:0016020">
    <property type="term" value="C:membrane"/>
    <property type="evidence" value="ECO:0007669"/>
    <property type="project" value="UniProtKB-SubCell"/>
</dbReference>
<evidence type="ECO:0000256" key="9">
    <source>
        <dbReference type="SAM" id="Phobius"/>
    </source>
</evidence>